<name>A0ABT1FFM9_9GAMM</name>
<evidence type="ECO:0000313" key="1">
    <source>
        <dbReference type="EMBL" id="MCP1376180.1"/>
    </source>
</evidence>
<evidence type="ECO:0008006" key="3">
    <source>
        <dbReference type="Google" id="ProtNLM"/>
    </source>
</evidence>
<dbReference type="RefSeq" id="WP_253568999.1">
    <property type="nucleotide sequence ID" value="NZ_JAMZEK010000005.1"/>
</dbReference>
<gene>
    <name evidence="1" type="ORF">NC595_19195</name>
</gene>
<dbReference type="EMBL" id="JAMZEK010000005">
    <property type="protein sequence ID" value="MCP1376180.1"/>
    <property type="molecule type" value="Genomic_DNA"/>
</dbReference>
<comment type="caution">
    <text evidence="1">The sequence shown here is derived from an EMBL/GenBank/DDBJ whole genome shotgun (WGS) entry which is preliminary data.</text>
</comment>
<evidence type="ECO:0000313" key="2">
    <source>
        <dbReference type="Proteomes" id="UP001204615"/>
    </source>
</evidence>
<dbReference type="Proteomes" id="UP001204615">
    <property type="component" value="Unassembled WGS sequence"/>
</dbReference>
<accession>A0ABT1FFM9</accession>
<organism evidence="1 2">
    <name type="scientific">Dyella lutea</name>
    <dbReference type="NCBI Taxonomy" id="2950441"/>
    <lineage>
        <taxon>Bacteria</taxon>
        <taxon>Pseudomonadati</taxon>
        <taxon>Pseudomonadota</taxon>
        <taxon>Gammaproteobacteria</taxon>
        <taxon>Lysobacterales</taxon>
        <taxon>Rhodanobacteraceae</taxon>
        <taxon>Dyella</taxon>
    </lineage>
</organism>
<reference evidence="1 2" key="1">
    <citation type="submission" date="2022-06" db="EMBL/GenBank/DDBJ databases">
        <title>Dyella sp. Sa strain:Sa Genome sequencing.</title>
        <authorList>
            <person name="Park S."/>
        </authorList>
    </citation>
    <scope>NUCLEOTIDE SEQUENCE [LARGE SCALE GENOMIC DNA]</scope>
    <source>
        <strain evidence="1 2">Sa</strain>
    </source>
</reference>
<protein>
    <recommendedName>
        <fullName evidence="3">DUF2383 domain-containing protein</fullName>
    </recommendedName>
</protein>
<keyword evidence="2" id="KW-1185">Reference proteome</keyword>
<proteinExistence type="predicted"/>
<dbReference type="InterPro" id="IPR012347">
    <property type="entry name" value="Ferritin-like"/>
</dbReference>
<sequence>MALATQPLYNALIRRSIDLQRLCQLAAQQVAEPGLRVVLLENASALELFVLDLQMELSARGGRPATTGQWRGPLQRRLASWWARGMPLKDTQWIRLLSRREAVLVRLFEETVALAPIDTAQCLRRLAPRLQAIHLDMGTLAGATH</sequence>
<dbReference type="Gene3D" id="1.20.1260.10">
    <property type="match status" value="1"/>
</dbReference>